<sequence>MKLPGKSRGGRKRVVDPLGDPLEDLGPGPPPMDGGADPGGAAVGIDAAGFPETLEPPTGIVSRLFGAQGGLDPRRGDRDLDLDDDEAGGPRAGLSRVAMMAGLGLLVLGGGAAAGWWMWQGQDQDASDTPVAGLEAPDAGTAPVPGDDGVQASVPVLVTPERVVMTIPPLTPPRDDVPSLSLDTPAVVADATAATDRSVQRRPWLTAPQDGDDGASSAETPAPETPDAETPDPETPDPETPDPETMDIEAMDGEATGMTPADASTDAGDQDTGDPATTDPVPAVADHGDQGHQEPTPGEPTPGDPAAHAESGTGEATDPVAPETIPTLSPGPVPGMAPDVTAETPTDHGTMIPDSGSDGGSHGDAPVAADGVRQRVDLAAPVIDLPDVPGLLPVPPGLGPLTEPEAPNRLGGVPPVPSYQTLAMIDGPRAPPLRAAPVPALQEAGAHGSVPTIGPDGTVPWRAYAAPDPAPPDSPRVAIVVRGLGMMVDPLHAAVTKLPPEVTLAFTPYARDARDKMTVARESGHEVMLELPMEPGSFPARDPGPLGLLTLLPDADNRDRLDQVLAAGHGYVGVMAGNGGRFAVSPDHMEPVLKRLRRAGLLYLHQGEARSLVANRRLLPPLTAVDVVVDANGFAGSVRARLDYLGRLARARGTAVGIMQATPLNFAALRDWVAGLEGTGVALSPLSAVVMRSGGGGMAAGMAGDPAVPGDGTGTPPAAGDDDPIQAEEGHG</sequence>
<dbReference type="SUPFAM" id="SSF88713">
    <property type="entry name" value="Glycoside hydrolase/deacetylase"/>
    <property type="match status" value="1"/>
</dbReference>
<dbReference type="PANTHER" id="PTHR30105:SF2">
    <property type="entry name" value="DIVERGENT POLYSACCHARIDE DEACETYLASE SUPERFAMILY"/>
    <property type="match status" value="1"/>
</dbReference>
<dbReference type="InterPro" id="IPR006837">
    <property type="entry name" value="Divergent_DAC"/>
</dbReference>
<evidence type="ECO:0000313" key="3">
    <source>
        <dbReference type="EMBL" id="MBB4266618.1"/>
    </source>
</evidence>
<reference evidence="3 4" key="1">
    <citation type="submission" date="2020-08" db="EMBL/GenBank/DDBJ databases">
        <title>Genome sequencing of Purple Non-Sulfur Bacteria from various extreme environments.</title>
        <authorList>
            <person name="Mayer M."/>
        </authorList>
    </citation>
    <scope>NUCLEOTIDE SEQUENCE [LARGE SCALE GENOMIC DNA]</scope>
    <source>
        <strain evidence="3 4">JA131</strain>
    </source>
</reference>
<accession>A0A7W6RDR9</accession>
<feature type="compositionally biased region" description="Low complexity" evidence="1">
    <location>
        <begin position="16"/>
        <end position="26"/>
    </location>
</feature>
<dbReference type="GO" id="GO:0005975">
    <property type="term" value="P:carbohydrate metabolic process"/>
    <property type="evidence" value="ECO:0007669"/>
    <property type="project" value="InterPro"/>
</dbReference>
<comment type="caution">
    <text evidence="3">The sequence shown here is derived from an EMBL/GenBank/DDBJ whole genome shotgun (WGS) entry which is preliminary data.</text>
</comment>
<organism evidence="3 4">
    <name type="scientific">Roseospira visakhapatnamensis</name>
    <dbReference type="NCBI Taxonomy" id="390880"/>
    <lineage>
        <taxon>Bacteria</taxon>
        <taxon>Pseudomonadati</taxon>
        <taxon>Pseudomonadota</taxon>
        <taxon>Alphaproteobacteria</taxon>
        <taxon>Rhodospirillales</taxon>
        <taxon>Rhodospirillaceae</taxon>
        <taxon>Roseospira</taxon>
    </lineage>
</organism>
<dbReference type="Gene3D" id="3.20.20.370">
    <property type="entry name" value="Glycoside hydrolase/deacetylase"/>
    <property type="match status" value="1"/>
</dbReference>
<dbReference type="Pfam" id="PF04748">
    <property type="entry name" value="Polysacc_deac_2"/>
    <property type="match status" value="1"/>
</dbReference>
<feature type="transmembrane region" description="Helical" evidence="2">
    <location>
        <begin position="97"/>
        <end position="119"/>
    </location>
</feature>
<dbReference type="PANTHER" id="PTHR30105">
    <property type="entry name" value="UNCHARACTERIZED YIBQ-RELATED"/>
    <property type="match status" value="1"/>
</dbReference>
<feature type="region of interest" description="Disordered" evidence="1">
    <location>
        <begin position="1"/>
        <end position="53"/>
    </location>
</feature>
<feature type="region of interest" description="Disordered" evidence="1">
    <location>
        <begin position="701"/>
        <end position="732"/>
    </location>
</feature>
<keyword evidence="4" id="KW-1185">Reference proteome</keyword>
<feature type="region of interest" description="Disordered" evidence="1">
    <location>
        <begin position="191"/>
        <end position="367"/>
    </location>
</feature>
<dbReference type="CDD" id="cd10936">
    <property type="entry name" value="CE4_DAC2"/>
    <property type="match status" value="1"/>
</dbReference>
<keyword evidence="2" id="KW-1133">Transmembrane helix</keyword>
<keyword evidence="2" id="KW-0812">Transmembrane</keyword>
<feature type="compositionally biased region" description="Acidic residues" evidence="1">
    <location>
        <begin position="226"/>
        <end position="252"/>
    </location>
</feature>
<dbReference type="RefSeq" id="WP_184045237.1">
    <property type="nucleotide sequence ID" value="NZ_JACIGK010000015.1"/>
</dbReference>
<name>A0A7W6RDR9_9PROT</name>
<dbReference type="EMBL" id="JACIGK010000015">
    <property type="protein sequence ID" value="MBB4266618.1"/>
    <property type="molecule type" value="Genomic_DNA"/>
</dbReference>
<protein>
    <submittedName>
        <fullName evidence="3">Polysaccharide deacetylase 2 family uncharacterized protein YibQ</fullName>
    </submittedName>
</protein>
<dbReference type="Proteomes" id="UP000554286">
    <property type="component" value="Unassembled WGS sequence"/>
</dbReference>
<dbReference type="AlphaFoldDB" id="A0A7W6RDR9"/>
<gene>
    <name evidence="3" type="ORF">GGD89_002250</name>
</gene>
<dbReference type="InterPro" id="IPR011330">
    <property type="entry name" value="Glyco_hydro/deAcase_b/a-brl"/>
</dbReference>
<evidence type="ECO:0000256" key="2">
    <source>
        <dbReference type="SAM" id="Phobius"/>
    </source>
</evidence>
<evidence type="ECO:0000313" key="4">
    <source>
        <dbReference type="Proteomes" id="UP000554286"/>
    </source>
</evidence>
<feature type="region of interest" description="Disordered" evidence="1">
    <location>
        <begin position="66"/>
        <end position="90"/>
    </location>
</feature>
<feature type="compositionally biased region" description="Low complexity" evidence="1">
    <location>
        <begin position="701"/>
        <end position="719"/>
    </location>
</feature>
<proteinExistence type="predicted"/>
<keyword evidence="2" id="KW-0472">Membrane</keyword>
<evidence type="ECO:0000256" key="1">
    <source>
        <dbReference type="SAM" id="MobiDB-lite"/>
    </source>
</evidence>